<evidence type="ECO:0000256" key="1">
    <source>
        <dbReference type="ARBA" id="ARBA00022670"/>
    </source>
</evidence>
<dbReference type="PANTHER" id="PTHR43270">
    <property type="entry name" value="BETA-ALA-HIS DIPEPTIDASE"/>
    <property type="match status" value="1"/>
</dbReference>
<sequence length="463" mass="50673">MDTVCDAYLREHDARHLEELRAFLRIPSVSSLPQHRDDVRRAAEWVADRLREIGAAGVELLPTPGHPVVWGEWPAPPGAPTAILYGHYDVQPPDPLELWETPPFEPTVRGGRLYARGASDDKGNMFAPIKALEALVATHGRPPIGVKFLFEGEEEIGSPSLPGFVRDNRERLAADLALCADGGMWGPDDPALTVASKGLCACQLDLRTTTTDLHSGQQGAAVPNAVEALTRLLATLHDGAGRVTVRGFYDTVRDLTPAERAEIGAVPFDEEGYRRELGLMALWGEPGYTVMERRWGRPTLDLNGVWGGFTGEGIKTVTPCEAHAKITCRLVPNQEPEAILDLIEAHAREQCPPGATLTVRRFAGSARPFAVRPDGPALEAAHRTLADLYGKEPLRIRMGGTLPVAETLQTELGADMIFFSWGMPGDHFHAPNESLRLDSFERSRRAYCALLPELARVYARSQV</sequence>
<dbReference type="GO" id="GO:0008233">
    <property type="term" value="F:peptidase activity"/>
    <property type="evidence" value="ECO:0007669"/>
    <property type="project" value="UniProtKB-KW"/>
</dbReference>
<dbReference type="Gene3D" id="3.30.70.360">
    <property type="match status" value="1"/>
</dbReference>
<reference evidence="5" key="1">
    <citation type="submission" date="2020-02" db="EMBL/GenBank/DDBJ databases">
        <authorList>
            <person name="Meier V. D."/>
        </authorList>
    </citation>
    <scope>NUCLEOTIDE SEQUENCE</scope>
    <source>
        <strain evidence="5">AVDCRST_MAG88</strain>
    </source>
</reference>
<evidence type="ECO:0000313" key="5">
    <source>
        <dbReference type="EMBL" id="CAA9589898.1"/>
    </source>
</evidence>
<keyword evidence="3" id="KW-0378">Hydrolase</keyword>
<feature type="domain" description="Peptidase M20 dimerisation" evidence="4">
    <location>
        <begin position="195"/>
        <end position="354"/>
    </location>
</feature>
<dbReference type="Pfam" id="PF01546">
    <property type="entry name" value="Peptidase_M20"/>
    <property type="match status" value="1"/>
</dbReference>
<dbReference type="GO" id="GO:0046872">
    <property type="term" value="F:metal ion binding"/>
    <property type="evidence" value="ECO:0007669"/>
    <property type="project" value="UniProtKB-KW"/>
</dbReference>
<keyword evidence="2" id="KW-0479">Metal-binding</keyword>
<protein>
    <submittedName>
        <fullName evidence="5">Acetylornithine deacetylase/Succinyl-diaminopimelate desuccinylase and related deacylases</fullName>
    </submittedName>
</protein>
<dbReference type="NCBIfam" id="NF005914">
    <property type="entry name" value="PRK07907.1"/>
    <property type="match status" value="1"/>
</dbReference>
<keyword evidence="1" id="KW-0645">Protease</keyword>
<dbReference type="InterPro" id="IPR011650">
    <property type="entry name" value="Peptidase_M20_dimer"/>
</dbReference>
<dbReference type="GO" id="GO:0006508">
    <property type="term" value="P:proteolysis"/>
    <property type="evidence" value="ECO:0007669"/>
    <property type="project" value="UniProtKB-KW"/>
</dbReference>
<dbReference type="NCBIfam" id="NF006579">
    <property type="entry name" value="PRK09104.1"/>
    <property type="match status" value="1"/>
</dbReference>
<dbReference type="InterPro" id="IPR002933">
    <property type="entry name" value="Peptidase_M20"/>
</dbReference>
<dbReference type="InterPro" id="IPR051458">
    <property type="entry name" value="Cyt/Met_Dipeptidase"/>
</dbReference>
<dbReference type="Pfam" id="PF07687">
    <property type="entry name" value="M20_dimer"/>
    <property type="match status" value="1"/>
</dbReference>
<proteinExistence type="predicted"/>
<accession>A0A6J4VW39</accession>
<evidence type="ECO:0000256" key="2">
    <source>
        <dbReference type="ARBA" id="ARBA00022723"/>
    </source>
</evidence>
<dbReference type="PANTHER" id="PTHR43270:SF12">
    <property type="entry name" value="SUCCINYL-DIAMINOPIMELATE DESUCCINYLASE"/>
    <property type="match status" value="1"/>
</dbReference>
<organism evidence="5">
    <name type="scientific">uncultured Thermomicrobiales bacterium</name>
    <dbReference type="NCBI Taxonomy" id="1645740"/>
    <lineage>
        <taxon>Bacteria</taxon>
        <taxon>Pseudomonadati</taxon>
        <taxon>Thermomicrobiota</taxon>
        <taxon>Thermomicrobia</taxon>
        <taxon>Thermomicrobiales</taxon>
        <taxon>environmental samples</taxon>
    </lineage>
</organism>
<gene>
    <name evidence="5" type="ORF">AVDCRST_MAG88-4685</name>
</gene>
<evidence type="ECO:0000256" key="3">
    <source>
        <dbReference type="ARBA" id="ARBA00022801"/>
    </source>
</evidence>
<evidence type="ECO:0000259" key="4">
    <source>
        <dbReference type="Pfam" id="PF07687"/>
    </source>
</evidence>
<dbReference type="NCBIfam" id="NF006053">
    <property type="entry name" value="PRK08201.1"/>
    <property type="match status" value="1"/>
</dbReference>
<dbReference type="Gene3D" id="3.40.630.10">
    <property type="entry name" value="Zn peptidases"/>
    <property type="match status" value="1"/>
</dbReference>
<dbReference type="AlphaFoldDB" id="A0A6J4VW39"/>
<name>A0A6J4VW39_9BACT</name>
<dbReference type="SUPFAM" id="SSF53187">
    <property type="entry name" value="Zn-dependent exopeptidases"/>
    <property type="match status" value="1"/>
</dbReference>
<dbReference type="EMBL" id="CADCWM010001215">
    <property type="protein sequence ID" value="CAA9589898.1"/>
    <property type="molecule type" value="Genomic_DNA"/>
</dbReference>